<proteinExistence type="predicted"/>
<comment type="caution">
    <text evidence="1">The sequence shown here is derived from an EMBL/GenBank/DDBJ whole genome shotgun (WGS) entry which is preliminary data.</text>
</comment>
<accession>A0ABW4G400</accession>
<reference evidence="2" key="1">
    <citation type="journal article" date="2019" name="Int. J. Syst. Evol. Microbiol.">
        <title>The Global Catalogue of Microorganisms (GCM) 10K type strain sequencing project: providing services to taxonomists for standard genome sequencing and annotation.</title>
        <authorList>
            <consortium name="The Broad Institute Genomics Platform"/>
            <consortium name="The Broad Institute Genome Sequencing Center for Infectious Disease"/>
            <person name="Wu L."/>
            <person name="Ma J."/>
        </authorList>
    </citation>
    <scope>NUCLEOTIDE SEQUENCE [LARGE SCALE GENOMIC DNA]</scope>
    <source>
        <strain evidence="2">CGMCC 1.15399</strain>
    </source>
</reference>
<sequence length="137" mass="15460">MKTMRVERLDNSHSALTKHGHWTDAERIELRGRRGATTLDLRHLGRQMTVDLALDLERSSLTLLVPRDAVIDDEALHQIGRGGVKDRHGAHATGGHIRLTGQIRHCTVRIRRTGTRQTDIAVIRRFLTGLSDRLPQP</sequence>
<dbReference type="RefSeq" id="WP_219534674.1">
    <property type="nucleotide sequence ID" value="NZ_JAHKRM010000023.1"/>
</dbReference>
<evidence type="ECO:0000313" key="1">
    <source>
        <dbReference type="EMBL" id="MFD1537505.1"/>
    </source>
</evidence>
<keyword evidence="2" id="KW-1185">Reference proteome</keyword>
<dbReference type="Proteomes" id="UP001597097">
    <property type="component" value="Unassembled WGS sequence"/>
</dbReference>
<protein>
    <submittedName>
        <fullName evidence="1">Uncharacterized protein</fullName>
    </submittedName>
</protein>
<organism evidence="1 2">
    <name type="scientific">Nonomuraea guangzhouensis</name>
    <dbReference type="NCBI Taxonomy" id="1291555"/>
    <lineage>
        <taxon>Bacteria</taxon>
        <taxon>Bacillati</taxon>
        <taxon>Actinomycetota</taxon>
        <taxon>Actinomycetes</taxon>
        <taxon>Streptosporangiales</taxon>
        <taxon>Streptosporangiaceae</taxon>
        <taxon>Nonomuraea</taxon>
    </lineage>
</organism>
<dbReference type="EMBL" id="JBHUCM010000010">
    <property type="protein sequence ID" value="MFD1537505.1"/>
    <property type="molecule type" value="Genomic_DNA"/>
</dbReference>
<evidence type="ECO:0000313" key="2">
    <source>
        <dbReference type="Proteomes" id="UP001597097"/>
    </source>
</evidence>
<name>A0ABW4G400_9ACTN</name>
<gene>
    <name evidence="1" type="ORF">ACFSJ0_10705</name>
</gene>